<gene>
    <name evidence="2" type="ORF">IBG24_11065</name>
</gene>
<evidence type="ECO:0000256" key="1">
    <source>
        <dbReference type="SAM" id="Phobius"/>
    </source>
</evidence>
<keyword evidence="1" id="KW-0812">Transmembrane</keyword>
<feature type="transmembrane region" description="Helical" evidence="1">
    <location>
        <begin position="22"/>
        <end position="42"/>
    </location>
</feature>
<reference evidence="2" key="1">
    <citation type="submission" date="2020-09" db="EMBL/GenBank/DDBJ databases">
        <title>Novel species in genus Aeromicrobium.</title>
        <authorList>
            <person name="Zhang G."/>
        </authorList>
    </citation>
    <scope>NUCLEOTIDE SEQUENCE</scope>
    <source>
        <strain evidence="2">Zg-636</strain>
    </source>
</reference>
<dbReference type="Proteomes" id="UP000620591">
    <property type="component" value="Unassembled WGS sequence"/>
</dbReference>
<sequence>MSEGLHGRVPFEWENGGVIGKFAAWLLIAAGVFNVIIWPRFFKAIVDDDRAWGGAEKWQDPQGFFWVHLVLIVTAMTLGIIVLVIGIRALRGQ</sequence>
<organism evidence="2 3">
    <name type="scientific">Aeromicrobium senzhongii</name>
    <dbReference type="NCBI Taxonomy" id="2663859"/>
    <lineage>
        <taxon>Bacteria</taxon>
        <taxon>Bacillati</taxon>
        <taxon>Actinomycetota</taxon>
        <taxon>Actinomycetes</taxon>
        <taxon>Propionibacteriales</taxon>
        <taxon>Nocardioidaceae</taxon>
        <taxon>Aeromicrobium</taxon>
    </lineage>
</organism>
<protein>
    <submittedName>
        <fullName evidence="2">Uncharacterized protein</fullName>
    </submittedName>
</protein>
<dbReference type="EMBL" id="JACTVM010000003">
    <property type="protein sequence ID" value="MBC9226859.1"/>
    <property type="molecule type" value="Genomic_DNA"/>
</dbReference>
<dbReference type="Pfam" id="PF26606">
    <property type="entry name" value="SCO4848"/>
    <property type="match status" value="1"/>
</dbReference>
<name>A0A8I0EVD4_9ACTN</name>
<evidence type="ECO:0000313" key="3">
    <source>
        <dbReference type="Proteomes" id="UP000620591"/>
    </source>
</evidence>
<feature type="transmembrane region" description="Helical" evidence="1">
    <location>
        <begin position="63"/>
        <end position="87"/>
    </location>
</feature>
<dbReference type="NCBIfam" id="NF046117">
    <property type="entry name" value="SCO4848_fam"/>
    <property type="match status" value="1"/>
</dbReference>
<keyword evidence="1" id="KW-1133">Transmembrane helix</keyword>
<proteinExistence type="predicted"/>
<dbReference type="InterPro" id="IPR058061">
    <property type="entry name" value="SCO4848-like"/>
</dbReference>
<accession>A0A8I0EVD4</accession>
<evidence type="ECO:0000313" key="2">
    <source>
        <dbReference type="EMBL" id="MBC9226859.1"/>
    </source>
</evidence>
<dbReference type="AlphaFoldDB" id="A0A8I0EVD4"/>
<comment type="caution">
    <text evidence="2">The sequence shown here is derived from an EMBL/GenBank/DDBJ whole genome shotgun (WGS) entry which is preliminary data.</text>
</comment>
<keyword evidence="1" id="KW-0472">Membrane</keyword>